<dbReference type="Gene3D" id="1.10.20.60">
    <property type="entry name" value="Glu-tRNAGln amidotransferase C subunit, N-terminal domain"/>
    <property type="match status" value="1"/>
</dbReference>
<comment type="function">
    <text evidence="2">Allows the formation of correctly charged Asn-tRNA(Asn) or Gln-tRNA(Gln) through the transamidation of misacylated Asp-tRNA(Asn) or Glu-tRNA(Gln) in organisms which lack either or both of asparaginyl-tRNA or glutaminyl-tRNA synthetases. The reaction takes place in the presence of glutamine and ATP through an activated phospho-Asp-tRNA(Asn) or phospho-Glu-tRNA(Gln).</text>
</comment>
<comment type="similarity">
    <text evidence="2">Belongs to the GatC family.</text>
</comment>
<dbReference type="HAMAP" id="MF_00122">
    <property type="entry name" value="GatC"/>
    <property type="match status" value="1"/>
</dbReference>
<dbReference type="AlphaFoldDB" id="A0A1H9KTT8"/>
<proteinExistence type="inferred from homology"/>
<keyword evidence="3" id="KW-0808">Transferase</keyword>
<reference evidence="3 4" key="1">
    <citation type="submission" date="2016-10" db="EMBL/GenBank/DDBJ databases">
        <authorList>
            <person name="de Groot N.N."/>
        </authorList>
    </citation>
    <scope>NUCLEOTIDE SEQUENCE [LARGE SCALE GENOMIC DNA]</scope>
    <source>
        <strain evidence="3 4">A52C2</strain>
    </source>
</reference>
<dbReference type="NCBIfam" id="TIGR00135">
    <property type="entry name" value="gatC"/>
    <property type="match status" value="1"/>
</dbReference>
<keyword evidence="2" id="KW-0547">Nucleotide-binding</keyword>
<dbReference type="STRING" id="1855383.SAMN05216548_11085"/>
<comment type="subunit">
    <text evidence="2">Heterotrimer of A, B and C subunits.</text>
</comment>
<keyword evidence="4" id="KW-1185">Reference proteome</keyword>
<comment type="catalytic activity">
    <reaction evidence="2">
        <text>L-glutamyl-tRNA(Gln) + L-glutamine + ATP + H2O = L-glutaminyl-tRNA(Gln) + L-glutamate + ADP + phosphate + H(+)</text>
        <dbReference type="Rhea" id="RHEA:17521"/>
        <dbReference type="Rhea" id="RHEA-COMP:9681"/>
        <dbReference type="Rhea" id="RHEA-COMP:9684"/>
        <dbReference type="ChEBI" id="CHEBI:15377"/>
        <dbReference type="ChEBI" id="CHEBI:15378"/>
        <dbReference type="ChEBI" id="CHEBI:29985"/>
        <dbReference type="ChEBI" id="CHEBI:30616"/>
        <dbReference type="ChEBI" id="CHEBI:43474"/>
        <dbReference type="ChEBI" id="CHEBI:58359"/>
        <dbReference type="ChEBI" id="CHEBI:78520"/>
        <dbReference type="ChEBI" id="CHEBI:78521"/>
        <dbReference type="ChEBI" id="CHEBI:456216"/>
    </reaction>
</comment>
<dbReference type="GO" id="GO:0006450">
    <property type="term" value="P:regulation of translational fidelity"/>
    <property type="evidence" value="ECO:0007669"/>
    <property type="project" value="InterPro"/>
</dbReference>
<dbReference type="Proteomes" id="UP000199647">
    <property type="component" value="Unassembled WGS sequence"/>
</dbReference>
<dbReference type="GO" id="GO:0070681">
    <property type="term" value="P:glutaminyl-tRNAGln biosynthesis via transamidation"/>
    <property type="evidence" value="ECO:0007669"/>
    <property type="project" value="TreeGrafter"/>
</dbReference>
<dbReference type="OrthoDB" id="9794326at2"/>
<dbReference type="EMBL" id="FOFG01000010">
    <property type="protein sequence ID" value="SER02572.1"/>
    <property type="molecule type" value="Genomic_DNA"/>
</dbReference>
<dbReference type="GO" id="GO:0005524">
    <property type="term" value="F:ATP binding"/>
    <property type="evidence" value="ECO:0007669"/>
    <property type="project" value="UniProtKB-KW"/>
</dbReference>
<dbReference type="GO" id="GO:0006412">
    <property type="term" value="P:translation"/>
    <property type="evidence" value="ECO:0007669"/>
    <property type="project" value="UniProtKB-UniRule"/>
</dbReference>
<evidence type="ECO:0000256" key="2">
    <source>
        <dbReference type="HAMAP-Rule" id="MF_00122"/>
    </source>
</evidence>
<organism evidence="3 4">
    <name type="scientific">Faunimonas pinastri</name>
    <dbReference type="NCBI Taxonomy" id="1855383"/>
    <lineage>
        <taxon>Bacteria</taxon>
        <taxon>Pseudomonadati</taxon>
        <taxon>Pseudomonadota</taxon>
        <taxon>Alphaproteobacteria</taxon>
        <taxon>Hyphomicrobiales</taxon>
        <taxon>Afifellaceae</taxon>
        <taxon>Faunimonas</taxon>
    </lineage>
</organism>
<gene>
    <name evidence="2" type="primary">gatC</name>
    <name evidence="3" type="ORF">SAMN05216548_11085</name>
</gene>
<dbReference type="InterPro" id="IPR036113">
    <property type="entry name" value="Asp/Glu-ADT_sf_sub_c"/>
</dbReference>
<dbReference type="Pfam" id="PF02686">
    <property type="entry name" value="GatC"/>
    <property type="match status" value="1"/>
</dbReference>
<keyword evidence="1 2" id="KW-0436">Ligase</keyword>
<protein>
    <recommendedName>
        <fullName evidence="2">Aspartyl/glutamyl-tRNA(Asn/Gln) amidotransferase subunit C</fullName>
        <shortName evidence="2">Asp/Glu-ADT subunit C</shortName>
        <ecNumber evidence="2">6.3.5.-</ecNumber>
    </recommendedName>
</protein>
<dbReference type="RefSeq" id="WP_092497478.1">
    <property type="nucleotide sequence ID" value="NZ_FOFG01000010.1"/>
</dbReference>
<evidence type="ECO:0000313" key="3">
    <source>
        <dbReference type="EMBL" id="SER02572.1"/>
    </source>
</evidence>
<name>A0A1H9KTT8_9HYPH</name>
<dbReference type="GO" id="GO:0016740">
    <property type="term" value="F:transferase activity"/>
    <property type="evidence" value="ECO:0007669"/>
    <property type="project" value="UniProtKB-KW"/>
</dbReference>
<evidence type="ECO:0000256" key="1">
    <source>
        <dbReference type="ARBA" id="ARBA00022598"/>
    </source>
</evidence>
<dbReference type="SUPFAM" id="SSF141000">
    <property type="entry name" value="Glu-tRNAGln amidotransferase C subunit"/>
    <property type="match status" value="1"/>
</dbReference>
<keyword evidence="2" id="KW-0648">Protein biosynthesis</keyword>
<dbReference type="GO" id="GO:0050566">
    <property type="term" value="F:asparaginyl-tRNA synthase (glutamine-hydrolyzing) activity"/>
    <property type="evidence" value="ECO:0007669"/>
    <property type="project" value="RHEA"/>
</dbReference>
<accession>A0A1H9KTT8</accession>
<dbReference type="GO" id="GO:0050567">
    <property type="term" value="F:glutaminyl-tRNA synthase (glutamine-hydrolyzing) activity"/>
    <property type="evidence" value="ECO:0007669"/>
    <property type="project" value="UniProtKB-UniRule"/>
</dbReference>
<evidence type="ECO:0000313" key="4">
    <source>
        <dbReference type="Proteomes" id="UP000199647"/>
    </source>
</evidence>
<dbReference type="EC" id="6.3.5.-" evidence="2"/>
<comment type="catalytic activity">
    <reaction evidence="2">
        <text>L-aspartyl-tRNA(Asn) + L-glutamine + ATP + H2O = L-asparaginyl-tRNA(Asn) + L-glutamate + ADP + phosphate + 2 H(+)</text>
        <dbReference type="Rhea" id="RHEA:14513"/>
        <dbReference type="Rhea" id="RHEA-COMP:9674"/>
        <dbReference type="Rhea" id="RHEA-COMP:9677"/>
        <dbReference type="ChEBI" id="CHEBI:15377"/>
        <dbReference type="ChEBI" id="CHEBI:15378"/>
        <dbReference type="ChEBI" id="CHEBI:29985"/>
        <dbReference type="ChEBI" id="CHEBI:30616"/>
        <dbReference type="ChEBI" id="CHEBI:43474"/>
        <dbReference type="ChEBI" id="CHEBI:58359"/>
        <dbReference type="ChEBI" id="CHEBI:78515"/>
        <dbReference type="ChEBI" id="CHEBI:78516"/>
        <dbReference type="ChEBI" id="CHEBI:456216"/>
    </reaction>
</comment>
<sequence>MSVDIQTVKRVAHLARVRVTDDEAKSFQSEINAILGFVDQLNEVDVSGVETMTSVLPMAMRKRADAITDGAKAEAVVANAPATEDNFFLVPKVVE</sequence>
<dbReference type="PANTHER" id="PTHR15004:SF0">
    <property type="entry name" value="GLUTAMYL-TRNA(GLN) AMIDOTRANSFERASE SUBUNIT C, MITOCHONDRIAL"/>
    <property type="match status" value="1"/>
</dbReference>
<dbReference type="InterPro" id="IPR003837">
    <property type="entry name" value="GatC"/>
</dbReference>
<dbReference type="PANTHER" id="PTHR15004">
    <property type="entry name" value="GLUTAMYL-TRNA(GLN) AMIDOTRANSFERASE SUBUNIT C, MITOCHONDRIAL"/>
    <property type="match status" value="1"/>
</dbReference>
<keyword evidence="2" id="KW-0067">ATP-binding</keyword>